<protein>
    <submittedName>
        <fullName evidence="1">Uncharacterized protein LOC114340620</fullName>
    </submittedName>
</protein>
<dbReference type="AlphaFoldDB" id="A0A6P7GMI5"/>
<dbReference type="RefSeq" id="XP_028147197.1">
    <property type="nucleotide sequence ID" value="XM_028291396.1"/>
</dbReference>
<name>A0A6P7GMI5_DIAVI</name>
<gene>
    <name evidence="1" type="primary">LOC114340620</name>
</gene>
<sequence length="186" mass="21477">MISLLNSYLGEVNLDMILLKHSINDMLNIFYDVLYTVIHMVVPQKKVSQGYFPRLFSQELKNVIILKKQAHKAFKESGSRYDYITFSRLRSQCKVLSKTCYNEFVSSSENAIVNESNVKKFWSYVNSQRKSNDLPPEMFYNKVSCQLGPDLPNLFADYFKTVYSTKVCQAVESLSFNDISINSVTN</sequence>
<evidence type="ECO:0000313" key="1">
    <source>
        <dbReference type="RefSeq" id="XP_028147197.1"/>
    </source>
</evidence>
<dbReference type="InParanoid" id="A0A6P7GMI5"/>
<proteinExistence type="predicted"/>
<reference evidence="1" key="1">
    <citation type="submission" date="2025-08" db="UniProtKB">
        <authorList>
            <consortium name="RefSeq"/>
        </authorList>
    </citation>
    <scope>IDENTIFICATION</scope>
    <source>
        <tissue evidence="1">Whole insect</tissue>
    </source>
</reference>
<organism evidence="1">
    <name type="scientific">Diabrotica virgifera virgifera</name>
    <name type="common">western corn rootworm</name>
    <dbReference type="NCBI Taxonomy" id="50390"/>
    <lineage>
        <taxon>Eukaryota</taxon>
        <taxon>Metazoa</taxon>
        <taxon>Ecdysozoa</taxon>
        <taxon>Arthropoda</taxon>
        <taxon>Hexapoda</taxon>
        <taxon>Insecta</taxon>
        <taxon>Pterygota</taxon>
        <taxon>Neoptera</taxon>
        <taxon>Endopterygota</taxon>
        <taxon>Coleoptera</taxon>
        <taxon>Polyphaga</taxon>
        <taxon>Cucujiformia</taxon>
        <taxon>Chrysomeloidea</taxon>
        <taxon>Chrysomelidae</taxon>
        <taxon>Galerucinae</taxon>
        <taxon>Diabroticina</taxon>
        <taxon>Diabroticites</taxon>
        <taxon>Diabrotica</taxon>
    </lineage>
</organism>
<accession>A0A6P7GMI5</accession>